<organism evidence="1">
    <name type="scientific">marine metagenome</name>
    <dbReference type="NCBI Taxonomy" id="408172"/>
    <lineage>
        <taxon>unclassified sequences</taxon>
        <taxon>metagenomes</taxon>
        <taxon>ecological metagenomes</taxon>
    </lineage>
</organism>
<sequence length="37" mass="3716">MIGGTVGKGHDCQCGILVGGPGKGRPIAQNKIRNVPS</sequence>
<protein>
    <submittedName>
        <fullName evidence="1">Uncharacterized protein</fullName>
    </submittedName>
</protein>
<dbReference type="EMBL" id="UINC01147514">
    <property type="protein sequence ID" value="SVD38881.1"/>
    <property type="molecule type" value="Genomic_DNA"/>
</dbReference>
<dbReference type="AlphaFoldDB" id="A0A382UYY1"/>
<proteinExistence type="predicted"/>
<gene>
    <name evidence="1" type="ORF">METZ01_LOCUS391735</name>
</gene>
<accession>A0A382UYY1</accession>
<evidence type="ECO:0000313" key="1">
    <source>
        <dbReference type="EMBL" id="SVD38881.1"/>
    </source>
</evidence>
<reference evidence="1" key="1">
    <citation type="submission" date="2018-05" db="EMBL/GenBank/DDBJ databases">
        <authorList>
            <person name="Lanie J.A."/>
            <person name="Ng W.-L."/>
            <person name="Kazmierczak K.M."/>
            <person name="Andrzejewski T.M."/>
            <person name="Davidsen T.M."/>
            <person name="Wayne K.J."/>
            <person name="Tettelin H."/>
            <person name="Glass J.I."/>
            <person name="Rusch D."/>
            <person name="Podicherti R."/>
            <person name="Tsui H.-C.T."/>
            <person name="Winkler M.E."/>
        </authorList>
    </citation>
    <scope>NUCLEOTIDE SEQUENCE</scope>
</reference>
<feature type="non-terminal residue" evidence="1">
    <location>
        <position position="37"/>
    </location>
</feature>
<name>A0A382UYY1_9ZZZZ</name>